<evidence type="ECO:0000256" key="8">
    <source>
        <dbReference type="SAM" id="MobiDB-lite"/>
    </source>
</evidence>
<dbReference type="InterPro" id="IPR027417">
    <property type="entry name" value="P-loop_NTPase"/>
</dbReference>
<dbReference type="FunFam" id="3.40.50.300:FF:000901">
    <property type="entry name" value="Chromosome partition protein Smc"/>
    <property type="match status" value="1"/>
</dbReference>
<dbReference type="InterPro" id="IPR010935">
    <property type="entry name" value="SMC_hinge"/>
</dbReference>
<evidence type="ECO:0000256" key="6">
    <source>
        <dbReference type="ARBA" id="ARBA00023125"/>
    </source>
</evidence>
<dbReference type="GO" id="GO:0005694">
    <property type="term" value="C:chromosome"/>
    <property type="evidence" value="ECO:0007669"/>
    <property type="project" value="InterPro"/>
</dbReference>
<dbReference type="InterPro" id="IPR036277">
    <property type="entry name" value="SMC_hinge_sf"/>
</dbReference>
<feature type="region of interest" description="Disordered" evidence="8">
    <location>
        <begin position="741"/>
        <end position="779"/>
    </location>
</feature>
<evidence type="ECO:0000256" key="4">
    <source>
        <dbReference type="ARBA" id="ARBA00022840"/>
    </source>
</evidence>
<evidence type="ECO:0000256" key="1">
    <source>
        <dbReference type="ARBA" id="ARBA00004496"/>
    </source>
</evidence>
<evidence type="ECO:0000256" key="3">
    <source>
        <dbReference type="ARBA" id="ARBA00022741"/>
    </source>
</evidence>
<comment type="domain">
    <text evidence="7">Contains large globular domains required for ATP hydrolysis at each terminus and a third globular domain forming a flexible hinge near the middle of the molecule. These domains are separated by coiled-coil structures.</text>
</comment>
<protein>
    <recommendedName>
        <fullName evidence="7">Chromosome partition protein Smc</fullName>
    </recommendedName>
</protein>
<dbReference type="InterPro" id="IPR003395">
    <property type="entry name" value="RecF/RecN/SMC_N"/>
</dbReference>
<feature type="coiled-coil region" evidence="7">
    <location>
        <begin position="832"/>
        <end position="943"/>
    </location>
</feature>
<dbReference type="GO" id="GO:0030261">
    <property type="term" value="P:chromosome condensation"/>
    <property type="evidence" value="ECO:0007669"/>
    <property type="project" value="InterPro"/>
</dbReference>
<dbReference type="Gene3D" id="3.40.50.300">
    <property type="entry name" value="P-loop containing nucleotide triphosphate hydrolases"/>
    <property type="match status" value="2"/>
</dbReference>
<name>A0A948T0D7_9FIRM</name>
<dbReference type="SUPFAM" id="SSF52540">
    <property type="entry name" value="P-loop containing nucleoside triphosphate hydrolases"/>
    <property type="match status" value="1"/>
</dbReference>
<feature type="domain" description="SMC hinge" evidence="9">
    <location>
        <begin position="524"/>
        <end position="637"/>
    </location>
</feature>
<feature type="binding site" evidence="7">
    <location>
        <begin position="32"/>
        <end position="39"/>
    </location>
    <ligand>
        <name>ATP</name>
        <dbReference type="ChEBI" id="CHEBI:30616"/>
    </ligand>
</feature>
<dbReference type="Gene3D" id="1.20.1060.20">
    <property type="match status" value="1"/>
</dbReference>
<feature type="coiled-coil region" evidence="7">
    <location>
        <begin position="671"/>
        <end position="726"/>
    </location>
</feature>
<comment type="subcellular location">
    <subcellularLocation>
        <location evidence="1 7">Cytoplasm</location>
    </subcellularLocation>
</comment>
<dbReference type="InterPro" id="IPR024704">
    <property type="entry name" value="SMC"/>
</dbReference>
<comment type="similarity">
    <text evidence="7">Belongs to the SMC family.</text>
</comment>
<dbReference type="Gene3D" id="3.30.70.1620">
    <property type="match status" value="1"/>
</dbReference>
<dbReference type="PIRSF" id="PIRSF005719">
    <property type="entry name" value="SMC"/>
    <property type="match status" value="1"/>
</dbReference>
<dbReference type="GO" id="GO:0007062">
    <property type="term" value="P:sister chromatid cohesion"/>
    <property type="evidence" value="ECO:0007669"/>
    <property type="project" value="InterPro"/>
</dbReference>
<evidence type="ECO:0000256" key="7">
    <source>
        <dbReference type="HAMAP-Rule" id="MF_01894"/>
    </source>
</evidence>
<dbReference type="Proteomes" id="UP000713596">
    <property type="component" value="Unassembled WGS sequence"/>
</dbReference>
<dbReference type="SMART" id="SM00968">
    <property type="entry name" value="SMC_hinge"/>
    <property type="match status" value="1"/>
</dbReference>
<organism evidence="10 11">
    <name type="scientific">Candidatus Allofournierella pullistercoris</name>
    <dbReference type="NCBI Taxonomy" id="2838597"/>
    <lineage>
        <taxon>Bacteria</taxon>
        <taxon>Bacillati</taxon>
        <taxon>Bacillota</taxon>
        <taxon>Clostridia</taxon>
        <taxon>Eubacteriales</taxon>
        <taxon>Oscillospiraceae</taxon>
        <taxon>Allofournierella</taxon>
    </lineage>
</organism>
<evidence type="ECO:0000256" key="5">
    <source>
        <dbReference type="ARBA" id="ARBA00023054"/>
    </source>
</evidence>
<dbReference type="GO" id="GO:0003677">
    <property type="term" value="F:DNA binding"/>
    <property type="evidence" value="ECO:0007669"/>
    <property type="project" value="UniProtKB-UniRule"/>
</dbReference>
<comment type="function">
    <text evidence="7">Required for chromosome condensation and partitioning.</text>
</comment>
<evidence type="ECO:0000256" key="2">
    <source>
        <dbReference type="ARBA" id="ARBA00022490"/>
    </source>
</evidence>
<dbReference type="SUPFAM" id="SSF75553">
    <property type="entry name" value="Smc hinge domain"/>
    <property type="match status" value="1"/>
</dbReference>
<dbReference type="SUPFAM" id="SSF46579">
    <property type="entry name" value="Prefoldin"/>
    <property type="match status" value="1"/>
</dbReference>
<dbReference type="AlphaFoldDB" id="A0A948T0D7"/>
<accession>A0A948T0D7</accession>
<comment type="subunit">
    <text evidence="7">Homodimer.</text>
</comment>
<keyword evidence="3 7" id="KW-0547">Nucleotide-binding</keyword>
<gene>
    <name evidence="7 10" type="primary">smc</name>
    <name evidence="10" type="ORF">H9882_00980</name>
</gene>
<dbReference type="InterPro" id="IPR011890">
    <property type="entry name" value="SMC_prok"/>
</dbReference>
<dbReference type="GO" id="GO:0005737">
    <property type="term" value="C:cytoplasm"/>
    <property type="evidence" value="ECO:0007669"/>
    <property type="project" value="UniProtKB-SubCell"/>
</dbReference>
<comment type="caution">
    <text evidence="10">The sequence shown here is derived from an EMBL/GenBank/DDBJ whole genome shotgun (WGS) entry which is preliminary data.</text>
</comment>
<dbReference type="Pfam" id="PF02463">
    <property type="entry name" value="SMC_N"/>
    <property type="match status" value="1"/>
</dbReference>
<feature type="coiled-coil region" evidence="7">
    <location>
        <begin position="993"/>
        <end position="1034"/>
    </location>
</feature>
<evidence type="ECO:0000259" key="9">
    <source>
        <dbReference type="SMART" id="SM00968"/>
    </source>
</evidence>
<sequence length="1186" mass="134230">MLLKELEIQGFKSFPDRVRIPIDQGITAVVGPNGSGKSNISDAIRWVLGETSSRQLRGTGKMEDVIFGGTQSRGAMGFASVNLTVDNTDRRIDVDADEVVIGRKCYRSGESEYTINGKPVRLKDIYELLLDTGLGRDGYSIIGQGRIAEIVGAKSAQRREIFEEASGIARYRYRKNEAQRRLASAEDNLERLRDILDELESRVQPLERESKKAEQFLKLAARRKELEVTLWVDSVKQTRETMRQQQRLFETAQADYQRLSTELEKLEEDTEQVRHQMNQLTIQVEQHQQEIRTITQQQAGSESQIAVLQTKMEHNLESIQNLRREMEESDEGQKSYLTEKQRLTQEGDALAEKKEQLSRTARQLEQELAHLAEENTKSGAQRGELTALLSQLSQQHTDAKVKAASCEAAAQTALEQLEQQANQRQQHQQAQDSLQQEEGETQRYLETVNRNVTRLENIRQGLQLKLENRTQLHQQAQATAHQATRQREGVAQRLQVLKDLERNMNGYQHSVKTVMRAAQNHRLGGIIGPVSGILTVKPGYEVAIETALGFALQNIVVEHEQAAKSAIAFLRQERAGRATFLPLDTVKGTVFDGSRLSGSARVASSLVEYDPRYQQIVANLLGRIVVVDELEEASQVARKLDYRNRIVTVDGQVINAGGSFTGGSVSQSAGVFTRRQEIEELEKRLAQLDKRQQEAQTQLEELEQEMNTLTAQLEQAAQQASTAKHDQVRASTELERIQAALQTSREQARQQTALSEHLSGQLEQQRGDKTRAEAQQQHLAGQIAQLEEQLRQLAGADDDFLRRRSELSERLSQTQLEHLSTQKDLDMNRSALEQLDTRHKESHARMHQLEENIQRLEGENKTHQQEIETIHTTKAQQLERIAQLEQSIQDAVALRMEKEGSISQQMQHQRRVADDREKMSQEIARLNERKAGAEKEYDQVIAKLWEEYQLTLSDAQSLCVPYESLVQLRQEVMQTRSQIRSLGNVNVGAIEEYQEVSKRYTFLKEQVADVEKSKTELNRLIEELSQEMKTIFRKSFDEINQNFGRIFHELFGGGSASLLLDQPDDVLESGIEIQVAPPGKVIKNLAALSGGEQSLVAICIYFAILAVNPAPFCILDEIEAALDDVNVARYAQYLRRITAYTQFIVITHRRGTMEAADVLYGVTMQEDGVSKILRLDLEQVDAALVS</sequence>
<dbReference type="GO" id="GO:0007059">
    <property type="term" value="P:chromosome segregation"/>
    <property type="evidence" value="ECO:0007669"/>
    <property type="project" value="UniProtKB-UniRule"/>
</dbReference>
<feature type="compositionally biased region" description="Polar residues" evidence="8">
    <location>
        <begin position="741"/>
        <end position="754"/>
    </location>
</feature>
<dbReference type="GO" id="GO:0006260">
    <property type="term" value="P:DNA replication"/>
    <property type="evidence" value="ECO:0007669"/>
    <property type="project" value="UniProtKB-UniRule"/>
</dbReference>
<feature type="region of interest" description="Disordered" evidence="8">
    <location>
        <begin position="418"/>
        <end position="441"/>
    </location>
</feature>
<evidence type="ECO:0000313" key="10">
    <source>
        <dbReference type="EMBL" id="MBU3805467.1"/>
    </source>
</evidence>
<dbReference type="HAMAP" id="MF_01894">
    <property type="entry name" value="Smc_prok"/>
    <property type="match status" value="1"/>
</dbReference>
<dbReference type="Pfam" id="PF06470">
    <property type="entry name" value="SMC_hinge"/>
    <property type="match status" value="1"/>
</dbReference>
<evidence type="ECO:0000313" key="11">
    <source>
        <dbReference type="Proteomes" id="UP000713596"/>
    </source>
</evidence>
<dbReference type="EMBL" id="JAHLFP010000006">
    <property type="protein sequence ID" value="MBU3805467.1"/>
    <property type="molecule type" value="Genomic_DNA"/>
</dbReference>
<dbReference type="PANTHER" id="PTHR43977">
    <property type="entry name" value="STRUCTURAL MAINTENANCE OF CHROMOSOMES PROTEIN 3"/>
    <property type="match status" value="1"/>
</dbReference>
<dbReference type="GO" id="GO:0005524">
    <property type="term" value="F:ATP binding"/>
    <property type="evidence" value="ECO:0007669"/>
    <property type="project" value="UniProtKB-UniRule"/>
</dbReference>
<reference evidence="10" key="1">
    <citation type="journal article" date="2021" name="PeerJ">
        <title>Extensive microbial diversity within the chicken gut microbiome revealed by metagenomics and culture.</title>
        <authorList>
            <person name="Gilroy R."/>
            <person name="Ravi A."/>
            <person name="Getino M."/>
            <person name="Pursley I."/>
            <person name="Horton D.L."/>
            <person name="Alikhan N.F."/>
            <person name="Baker D."/>
            <person name="Gharbi K."/>
            <person name="Hall N."/>
            <person name="Watson M."/>
            <person name="Adriaenssens E.M."/>
            <person name="Foster-Nyarko E."/>
            <person name="Jarju S."/>
            <person name="Secka A."/>
            <person name="Antonio M."/>
            <person name="Oren A."/>
            <person name="Chaudhuri R.R."/>
            <person name="La Ragione R."/>
            <person name="Hildebrand F."/>
            <person name="Pallen M.J."/>
        </authorList>
    </citation>
    <scope>NUCLEOTIDE SEQUENCE</scope>
    <source>
        <strain evidence="10">B5_2728</strain>
    </source>
</reference>
<proteinExistence type="inferred from homology"/>
<keyword evidence="6 7" id="KW-0238">DNA-binding</keyword>
<reference evidence="10" key="2">
    <citation type="submission" date="2021-04" db="EMBL/GenBank/DDBJ databases">
        <authorList>
            <person name="Gilroy R."/>
        </authorList>
    </citation>
    <scope>NUCLEOTIDE SEQUENCE</scope>
    <source>
        <strain evidence="10">B5_2728</strain>
    </source>
</reference>
<feature type="compositionally biased region" description="Low complexity" evidence="8">
    <location>
        <begin position="418"/>
        <end position="436"/>
    </location>
</feature>
<keyword evidence="4 7" id="KW-0067">ATP-binding</keyword>
<dbReference type="NCBIfam" id="TIGR02168">
    <property type="entry name" value="SMC_prok_B"/>
    <property type="match status" value="1"/>
</dbReference>
<keyword evidence="2 7" id="KW-0963">Cytoplasm</keyword>
<dbReference type="CDD" id="cd03278">
    <property type="entry name" value="ABC_SMC_barmotin"/>
    <property type="match status" value="1"/>
</dbReference>
<keyword evidence="5 7" id="KW-0175">Coiled coil</keyword>
<dbReference type="GO" id="GO:0016887">
    <property type="term" value="F:ATP hydrolysis activity"/>
    <property type="evidence" value="ECO:0007669"/>
    <property type="project" value="InterPro"/>
</dbReference>